<evidence type="ECO:0000313" key="22">
    <source>
        <dbReference type="Proteomes" id="UP000007796"/>
    </source>
</evidence>
<keyword evidence="8 15" id="KW-0479">Metal-binding</keyword>
<evidence type="ECO:0000256" key="4">
    <source>
        <dbReference type="ARBA" id="ARBA00010918"/>
    </source>
</evidence>
<dbReference type="Pfam" id="PF04389">
    <property type="entry name" value="Peptidase_M28"/>
    <property type="match status" value="1"/>
</dbReference>
<feature type="transmembrane region" description="Helical" evidence="17">
    <location>
        <begin position="720"/>
        <end position="741"/>
    </location>
</feature>
<feature type="region of interest" description="Disordered" evidence="16">
    <location>
        <begin position="599"/>
        <end position="632"/>
    </location>
</feature>
<feature type="transmembrane region" description="Helical" evidence="17">
    <location>
        <begin position="681"/>
        <end position="700"/>
    </location>
</feature>
<dbReference type="STRING" id="655863.F0XME8"/>
<dbReference type="PANTHER" id="PTHR12147:SF58">
    <property type="entry name" value="VACUOLAR MEMBRANE PROTEASE"/>
    <property type="match status" value="1"/>
</dbReference>
<evidence type="ECO:0000256" key="3">
    <source>
        <dbReference type="ARBA" id="ARBA00004128"/>
    </source>
</evidence>
<dbReference type="InterPro" id="IPR053976">
    <property type="entry name" value="PFF1_TM"/>
</dbReference>
<evidence type="ECO:0000259" key="18">
    <source>
        <dbReference type="Pfam" id="PF04389"/>
    </source>
</evidence>
<feature type="transmembrane region" description="Helical" evidence="17">
    <location>
        <begin position="540"/>
        <end position="562"/>
    </location>
</feature>
<dbReference type="Proteomes" id="UP000007796">
    <property type="component" value="Unassembled WGS sequence"/>
</dbReference>
<feature type="transmembrane region" description="Helical" evidence="17">
    <location>
        <begin position="451"/>
        <end position="469"/>
    </location>
</feature>
<dbReference type="FunCoup" id="F0XME8">
    <property type="interactions" value="4"/>
</dbReference>
<keyword evidence="11 17" id="KW-1133">Transmembrane helix</keyword>
<dbReference type="RefSeq" id="XP_014170740.1">
    <property type="nucleotide sequence ID" value="XM_014315265.1"/>
</dbReference>
<evidence type="ECO:0000256" key="15">
    <source>
        <dbReference type="RuleBase" id="RU361240"/>
    </source>
</evidence>
<dbReference type="Pfam" id="PF22250">
    <property type="entry name" value="PFF1_C"/>
    <property type="match status" value="1"/>
</dbReference>
<gene>
    <name evidence="21" type="ORF">CMQ_6200</name>
</gene>
<dbReference type="InterPro" id="IPR053975">
    <property type="entry name" value="PFF1_C"/>
</dbReference>
<organism evidence="22">
    <name type="scientific">Grosmannia clavigera (strain kw1407 / UAMH 11150)</name>
    <name type="common">Blue stain fungus</name>
    <name type="synonym">Graphiocladiella clavigera</name>
    <dbReference type="NCBI Taxonomy" id="655863"/>
    <lineage>
        <taxon>Eukaryota</taxon>
        <taxon>Fungi</taxon>
        <taxon>Dikarya</taxon>
        <taxon>Ascomycota</taxon>
        <taxon>Pezizomycotina</taxon>
        <taxon>Sordariomycetes</taxon>
        <taxon>Sordariomycetidae</taxon>
        <taxon>Ophiostomatales</taxon>
        <taxon>Ophiostomataceae</taxon>
        <taxon>Leptographium</taxon>
    </lineage>
</organism>
<dbReference type="PANTHER" id="PTHR12147">
    <property type="entry name" value="METALLOPEPTIDASE M28 FAMILY MEMBER"/>
    <property type="match status" value="1"/>
</dbReference>
<feature type="domain" description="Peptidase M28" evidence="18">
    <location>
        <begin position="176"/>
        <end position="354"/>
    </location>
</feature>
<evidence type="ECO:0000256" key="17">
    <source>
        <dbReference type="SAM" id="Phobius"/>
    </source>
</evidence>
<protein>
    <recommendedName>
        <fullName evidence="15">Peptide hydrolase</fullName>
        <ecNumber evidence="15">3.4.-.-</ecNumber>
    </recommendedName>
</protein>
<dbReference type="CDD" id="cd03875">
    <property type="entry name" value="M28_Fxna_like"/>
    <property type="match status" value="1"/>
</dbReference>
<reference evidence="21 22" key="1">
    <citation type="journal article" date="2011" name="Proc. Natl. Acad. Sci. U.S.A.">
        <title>Genome and transcriptome analyses of the mountain pine beetle-fungal symbiont Grosmannia clavigera, a lodgepole pine pathogen.</title>
        <authorList>
            <person name="DiGuistini S."/>
            <person name="Wang Y."/>
            <person name="Liao N.Y."/>
            <person name="Taylor G."/>
            <person name="Tanguay P."/>
            <person name="Feau N."/>
            <person name="Henrissat B."/>
            <person name="Chan S.K."/>
            <person name="Hesse-Orce U."/>
            <person name="Alamouti S.M."/>
            <person name="Tsui C.K.M."/>
            <person name="Docking R.T."/>
            <person name="Levasseur A."/>
            <person name="Haridas S."/>
            <person name="Robertson G."/>
            <person name="Birol I."/>
            <person name="Holt R.A."/>
            <person name="Marra M.A."/>
            <person name="Hamelin R.C."/>
            <person name="Hirst M."/>
            <person name="Jones S.J.M."/>
            <person name="Bohlmann J."/>
            <person name="Breuil C."/>
        </authorList>
    </citation>
    <scope>NUCLEOTIDE SEQUENCE [LARGE SCALE GENOMIC DNA]</scope>
    <source>
        <strain evidence="22">kw1407 / UAMH 11150</strain>
    </source>
</reference>
<feature type="transmembrane region" description="Helical" evidence="17">
    <location>
        <begin position="517"/>
        <end position="534"/>
    </location>
</feature>
<comment type="similarity">
    <text evidence="4 15">Belongs to the peptidase M28 family.</text>
</comment>
<evidence type="ECO:0000256" key="9">
    <source>
        <dbReference type="ARBA" id="ARBA00022801"/>
    </source>
</evidence>
<dbReference type="EMBL" id="GL629794">
    <property type="protein sequence ID" value="EFX01258.1"/>
    <property type="molecule type" value="Genomic_DNA"/>
</dbReference>
<dbReference type="InterPro" id="IPR045175">
    <property type="entry name" value="M28_fam"/>
</dbReference>
<feature type="transmembrane region" description="Helical" evidence="17">
    <location>
        <begin position="393"/>
        <end position="416"/>
    </location>
</feature>
<dbReference type="GO" id="GO:0008235">
    <property type="term" value="F:metalloexopeptidase activity"/>
    <property type="evidence" value="ECO:0007669"/>
    <property type="project" value="InterPro"/>
</dbReference>
<evidence type="ECO:0000256" key="8">
    <source>
        <dbReference type="ARBA" id="ARBA00022723"/>
    </source>
</evidence>
<keyword evidence="14" id="KW-0325">Glycoprotein</keyword>
<evidence type="ECO:0000256" key="2">
    <source>
        <dbReference type="ARBA" id="ARBA00003273"/>
    </source>
</evidence>
<proteinExistence type="inferred from homology"/>
<feature type="domain" description="Vacuolar membrane protease C-terminal" evidence="19">
    <location>
        <begin position="776"/>
        <end position="984"/>
    </location>
</feature>
<evidence type="ECO:0000256" key="16">
    <source>
        <dbReference type="SAM" id="MobiDB-lite"/>
    </source>
</evidence>
<evidence type="ECO:0000256" key="13">
    <source>
        <dbReference type="ARBA" id="ARBA00023136"/>
    </source>
</evidence>
<dbReference type="Pfam" id="PF22251">
    <property type="entry name" value="PFF1_TM"/>
    <property type="match status" value="1"/>
</dbReference>
<accession>F0XME8</accession>
<keyword evidence="9 15" id="KW-0378">Hydrolase</keyword>
<feature type="transmembrane region" description="Helical" evidence="17">
    <location>
        <begin position="475"/>
        <end position="496"/>
    </location>
</feature>
<dbReference type="GeneID" id="25979608"/>
<keyword evidence="6 15" id="KW-0645">Protease</keyword>
<dbReference type="FunFam" id="3.40.630.10:FF:000057">
    <property type="entry name" value="Vacuolar membrane protease"/>
    <property type="match status" value="1"/>
</dbReference>
<dbReference type="OrthoDB" id="76293at2759"/>
<evidence type="ECO:0000256" key="1">
    <source>
        <dbReference type="ARBA" id="ARBA00001947"/>
    </source>
</evidence>
<feature type="transmembrane region" description="Helical" evidence="17">
    <location>
        <begin position="748"/>
        <end position="769"/>
    </location>
</feature>
<dbReference type="EC" id="3.4.-.-" evidence="15"/>
<dbReference type="Gene3D" id="3.40.630.10">
    <property type="entry name" value="Zn peptidases"/>
    <property type="match status" value="1"/>
</dbReference>
<evidence type="ECO:0000256" key="10">
    <source>
        <dbReference type="ARBA" id="ARBA00022833"/>
    </source>
</evidence>
<dbReference type="SUPFAM" id="SSF53187">
    <property type="entry name" value="Zn-dependent exopeptidases"/>
    <property type="match status" value="1"/>
</dbReference>
<keyword evidence="7 17" id="KW-0812">Transmembrane</keyword>
<dbReference type="GO" id="GO:0005774">
    <property type="term" value="C:vacuolar membrane"/>
    <property type="evidence" value="ECO:0007669"/>
    <property type="project" value="UniProtKB-SubCell"/>
</dbReference>
<feature type="domain" description="Vacuolar membrane protease transmembrane" evidence="20">
    <location>
        <begin position="450"/>
        <end position="747"/>
    </location>
</feature>
<comment type="subcellular location">
    <subcellularLocation>
        <location evidence="3">Vacuole membrane</location>
        <topology evidence="3">Multi-pass membrane protein</topology>
    </subcellularLocation>
</comment>
<keyword evidence="12" id="KW-0482">Metalloprotease</keyword>
<dbReference type="InterPro" id="IPR048024">
    <property type="entry name" value="Fxna-like_M28_dom"/>
</dbReference>
<comment type="function">
    <text evidence="2">May be involved in vacuolar sorting and osmoregulation.</text>
</comment>
<evidence type="ECO:0000256" key="14">
    <source>
        <dbReference type="ARBA" id="ARBA00023180"/>
    </source>
</evidence>
<dbReference type="InterPro" id="IPR007484">
    <property type="entry name" value="Peptidase_M28"/>
</dbReference>
<evidence type="ECO:0000259" key="19">
    <source>
        <dbReference type="Pfam" id="PF22250"/>
    </source>
</evidence>
<evidence type="ECO:0000256" key="7">
    <source>
        <dbReference type="ARBA" id="ARBA00022692"/>
    </source>
</evidence>
<evidence type="ECO:0000256" key="12">
    <source>
        <dbReference type="ARBA" id="ARBA00023049"/>
    </source>
</evidence>
<keyword evidence="5" id="KW-0926">Vacuole</keyword>
<dbReference type="HOGENOM" id="CLU_006412_1_0_1"/>
<evidence type="ECO:0000256" key="11">
    <source>
        <dbReference type="ARBA" id="ARBA00022989"/>
    </source>
</evidence>
<dbReference type="GO" id="GO:0006508">
    <property type="term" value="P:proteolysis"/>
    <property type="evidence" value="ECO:0007669"/>
    <property type="project" value="UniProtKB-KW"/>
</dbReference>
<keyword evidence="13 17" id="KW-0472">Membrane</keyword>
<sequence length="998" mass="109255">MFLPNPFAFRPAQVTFWTTITYLALLVPIIYLQEAVPGAPAESALPRGISLSEAWADLANLTGAYHPANSHANELVRNFLIQRIREILDDNGVTWTTQEDRVGNAASPTEISASRAGAGVDAVLFDDMRANVTYTSSGSDGTRSVMYYEGTNVYVYVRGTDDAPGEWWQPGAEAGPSAKQLVLVNAHYDAVSSSFGATDDGVGVVTSLQLLRYFTTPGHQPRRGIVVLLNNAEEDFLLGASAFVNSPLAPFIGSFVNLEGAGAGGKAMLFRSTDLEVVSAYRRSPHPFASVVASDSFKSGLIRSETDYRIWVDVLGYRGLDIAFFRPRARYHTTQDNRRHTSRNSVWHMLSSALASMQGLSGDLGGRVDSHRTVGVWFDLFGNSLVLFALRGLFAWSLTILIVSPLVLALVFYVLYRADKDYLFRASVSVGLMEEAAEKVPLDGWKGFSRFPLALVVAEAFVLGAALLIKKVQPFIIYSSLYAVLALMTSLFYCVFWFVMRGADASRPSAFHRTYSLIWLYVLTWPLLVYTAVVEDQKKIASGYIVAFWASSVFVATVVSLLENLSLQKKGAYAEGIVGVADADISGSNPAEDVGLIAPGPEEAEDGSPVHETTDDDDEIPTEASPLIGGNARNGRPTTFATNYRRSVTAILNARRHHADGERKPQPFPSEQAWSGRLPTWTWLVQFLIIGPFTIIITAQQGLAIALSVQQTGTDGSNLLTPYLLIAFFTTFVFLPITPFIHRVTRHIPIFFAVIFVGTLVYCLSSFPFSPASPYKVFIRQTFSADTGTTSIILTGHEAYLLKIKADLPFAVGKPWTCSPSRGRQTGLVDCALDGTGLEPHLDGTETPFSDNYARLVTINATRSELKNKATIEINAVNSKSCALHFEKPFKQVSVRDSANLDTRFPWAPGAEVWPITDVTLWRRDWETPWLVDVELGDDDAETVASTVFGSVVCRWADVNTPGTVPAVDEAWKFAPKWSVVSIKSNPPLVEGTKGFSV</sequence>
<dbReference type="AlphaFoldDB" id="F0XME8"/>
<keyword evidence="22" id="KW-1185">Reference proteome</keyword>
<evidence type="ECO:0000313" key="21">
    <source>
        <dbReference type="EMBL" id="EFX01258.1"/>
    </source>
</evidence>
<comment type="cofactor">
    <cofactor evidence="1">
        <name>Zn(2+)</name>
        <dbReference type="ChEBI" id="CHEBI:29105"/>
    </cofactor>
</comment>
<dbReference type="eggNOG" id="KOG2194">
    <property type="taxonomic scope" value="Eukaryota"/>
</dbReference>
<dbReference type="InParanoid" id="F0XME8"/>
<name>F0XME8_GROCL</name>
<evidence type="ECO:0000256" key="5">
    <source>
        <dbReference type="ARBA" id="ARBA00022554"/>
    </source>
</evidence>
<evidence type="ECO:0000259" key="20">
    <source>
        <dbReference type="Pfam" id="PF22251"/>
    </source>
</evidence>
<dbReference type="GO" id="GO:0046872">
    <property type="term" value="F:metal ion binding"/>
    <property type="evidence" value="ECO:0007669"/>
    <property type="project" value="UniProtKB-KW"/>
</dbReference>
<evidence type="ECO:0000256" key="6">
    <source>
        <dbReference type="ARBA" id="ARBA00022670"/>
    </source>
</evidence>
<keyword evidence="10 15" id="KW-0862">Zinc</keyword>